<dbReference type="Proteomes" id="UP000746747">
    <property type="component" value="Unassembled WGS sequence"/>
</dbReference>
<gene>
    <name evidence="2" type="ORF">CJOHNSTONI_LOCUS3183</name>
</gene>
<name>A0A8J2MLP8_9BILA</name>
<feature type="compositionally biased region" description="Polar residues" evidence="1">
    <location>
        <begin position="15"/>
        <end position="24"/>
    </location>
</feature>
<dbReference type="EMBL" id="CAKAEH010001112">
    <property type="protein sequence ID" value="CAG9532909.1"/>
    <property type="molecule type" value="Genomic_DNA"/>
</dbReference>
<feature type="region of interest" description="Disordered" evidence="1">
    <location>
        <begin position="247"/>
        <end position="275"/>
    </location>
</feature>
<dbReference type="OrthoDB" id="5875826at2759"/>
<organism evidence="2 3">
    <name type="scientific">Cercopithifilaria johnstoni</name>
    <dbReference type="NCBI Taxonomy" id="2874296"/>
    <lineage>
        <taxon>Eukaryota</taxon>
        <taxon>Metazoa</taxon>
        <taxon>Ecdysozoa</taxon>
        <taxon>Nematoda</taxon>
        <taxon>Chromadorea</taxon>
        <taxon>Rhabditida</taxon>
        <taxon>Spirurina</taxon>
        <taxon>Spiruromorpha</taxon>
        <taxon>Filarioidea</taxon>
        <taxon>Onchocercidae</taxon>
        <taxon>Cercopithifilaria</taxon>
    </lineage>
</organism>
<feature type="region of interest" description="Disordered" evidence="1">
    <location>
        <begin position="62"/>
        <end position="118"/>
    </location>
</feature>
<feature type="region of interest" description="Disordered" evidence="1">
    <location>
        <begin position="149"/>
        <end position="177"/>
    </location>
</feature>
<dbReference type="AlphaFoldDB" id="A0A8J2MLP8"/>
<feature type="region of interest" description="Disordered" evidence="1">
    <location>
        <begin position="1"/>
        <end position="32"/>
    </location>
</feature>
<evidence type="ECO:0000313" key="2">
    <source>
        <dbReference type="EMBL" id="CAG9532909.1"/>
    </source>
</evidence>
<feature type="compositionally biased region" description="Polar residues" evidence="1">
    <location>
        <begin position="261"/>
        <end position="271"/>
    </location>
</feature>
<accession>A0A8J2MLP8</accession>
<reference evidence="2" key="1">
    <citation type="submission" date="2021-09" db="EMBL/GenBank/DDBJ databases">
        <authorList>
            <consortium name="Pathogen Informatics"/>
        </authorList>
    </citation>
    <scope>NUCLEOTIDE SEQUENCE</scope>
</reference>
<feature type="compositionally biased region" description="Basic and acidic residues" evidence="1">
    <location>
        <begin position="68"/>
        <end position="96"/>
    </location>
</feature>
<proteinExistence type="predicted"/>
<comment type="caution">
    <text evidence="2">The sequence shown here is derived from an EMBL/GenBank/DDBJ whole genome shotgun (WGS) entry which is preliminary data.</text>
</comment>
<evidence type="ECO:0000313" key="3">
    <source>
        <dbReference type="Proteomes" id="UP000746747"/>
    </source>
</evidence>
<sequence length="433" mass="48853">MDPNSKIQRIHHSPFNLTTGTPTQFRPIYSPPVYPLTPHSPIEKKKDNFIPDLLSAALPKGLSSSRHSVVDERNISRSTREIPSTHDQPFKHDKSLRLSGSTEKNDNKKSPRIPTTRNISNQAAIAMNSCFPETSEQVLTAHELSREIPKFNKSSKEDKKQHFTEVPRKSFDTRSEEIRSRKTLSSLQQLNSSCFISEQEPKDLRSCPADVLLESEKKSSTVSEKSRALSHKRKFGLLPPTPSIISCSPKQHSTDRDEESIISQPSTVSEESLSEVRKDAHIASKKTPRLIRSHFGRLPLQDRSMKSGFIDQSKSEPQVQTTHIVIPISTDMYKSFGSNAPTVRQTSASKPIVVKKISSVSSKLAKNESEANKTKGTSVIIQSKDEKNFTIQLNINLQIKNKEDESNKKHSLKPERVLVRGREVYRKKDGYRL</sequence>
<evidence type="ECO:0000256" key="1">
    <source>
        <dbReference type="SAM" id="MobiDB-lite"/>
    </source>
</evidence>
<protein>
    <submittedName>
        <fullName evidence="2">Uncharacterized protein</fullName>
    </submittedName>
</protein>
<keyword evidence="3" id="KW-1185">Reference proteome</keyword>